<dbReference type="AlphaFoldDB" id="G4Z917"/>
<feature type="compositionally biased region" description="Acidic residues" evidence="1">
    <location>
        <begin position="248"/>
        <end position="260"/>
    </location>
</feature>
<feature type="region of interest" description="Disordered" evidence="1">
    <location>
        <begin position="246"/>
        <end position="279"/>
    </location>
</feature>
<name>G4Z917_PHYSP</name>
<evidence type="ECO:0000313" key="3">
    <source>
        <dbReference type="Proteomes" id="UP000002640"/>
    </source>
</evidence>
<reference evidence="2 3" key="1">
    <citation type="journal article" date="2006" name="Science">
        <title>Phytophthora genome sequences uncover evolutionary origins and mechanisms of pathogenesis.</title>
        <authorList>
            <person name="Tyler B.M."/>
            <person name="Tripathy S."/>
            <person name="Zhang X."/>
            <person name="Dehal P."/>
            <person name="Jiang R.H."/>
            <person name="Aerts A."/>
            <person name="Arredondo F.D."/>
            <person name="Baxter L."/>
            <person name="Bensasson D."/>
            <person name="Beynon J.L."/>
            <person name="Chapman J."/>
            <person name="Damasceno C.M."/>
            <person name="Dorrance A.E."/>
            <person name="Dou D."/>
            <person name="Dickerman A.W."/>
            <person name="Dubchak I.L."/>
            <person name="Garbelotto M."/>
            <person name="Gijzen M."/>
            <person name="Gordon S.G."/>
            <person name="Govers F."/>
            <person name="Grunwald N.J."/>
            <person name="Huang W."/>
            <person name="Ivors K.L."/>
            <person name="Jones R.W."/>
            <person name="Kamoun S."/>
            <person name="Krampis K."/>
            <person name="Lamour K.H."/>
            <person name="Lee M.K."/>
            <person name="McDonald W.H."/>
            <person name="Medina M."/>
            <person name="Meijer H.J."/>
            <person name="Nordberg E.K."/>
            <person name="Maclean D.J."/>
            <person name="Ospina-Giraldo M.D."/>
            <person name="Morris P.F."/>
            <person name="Phuntumart V."/>
            <person name="Putnam N.H."/>
            <person name="Rash S."/>
            <person name="Rose J.K."/>
            <person name="Sakihama Y."/>
            <person name="Salamov A.A."/>
            <person name="Savidor A."/>
            <person name="Scheuring C.F."/>
            <person name="Smith B.M."/>
            <person name="Sobral B.W."/>
            <person name="Terry A."/>
            <person name="Torto-Alalibo T.A."/>
            <person name="Win J."/>
            <person name="Xu Z."/>
            <person name="Zhang H."/>
            <person name="Grigoriev I.V."/>
            <person name="Rokhsar D.S."/>
            <person name="Boore J.L."/>
        </authorList>
    </citation>
    <scope>NUCLEOTIDE SEQUENCE [LARGE SCALE GENOMIC DNA]</scope>
    <source>
        <strain evidence="2 3">P6497</strain>
    </source>
</reference>
<dbReference type="Proteomes" id="UP000002640">
    <property type="component" value="Unassembled WGS sequence"/>
</dbReference>
<dbReference type="EMBL" id="JH159153">
    <property type="protein sequence ID" value="EGZ20484.1"/>
    <property type="molecule type" value="Genomic_DNA"/>
</dbReference>
<evidence type="ECO:0000256" key="1">
    <source>
        <dbReference type="SAM" id="MobiDB-lite"/>
    </source>
</evidence>
<sequence length="458" mass="50884">SANSLAFIGPAHAPTLTEFCYVRVLHVEGDSATVRVVGPDAGKDGHELQLPVAAIDLRVVDAAEAELWPGDYVGQPVAFVQPSGPSTGQWAYGVVIRYEMLAAGRSLSVQVGQEVTTVPLCRPDNVRPSSWGEIIVPLIRPHDLATVQVRRQHVLDCLMGQRKKNALAIYNDPQLPRADRSDSGAAPQRPMSSHMPDDLLSITSKATDDDIQAFRNQNRMLGKRSRAPERDGASAHDDLLYYGVGYGTEDDEPSSNDDDNEPSRGAFRPSATQQRVSRTILHPRFRGKSCNYIFERMQQRVHAPFLAVPPVCHGLLDFGFGVHGLSLMHCHPADLMTRVNAHDSTVSFTDFSERNTLRPAQTARSRTDVSRSLRSLREFAERFYTQTVVNLVDDAISFIDSYQGLSDSDSVGWKLMAFWITSKFSKFRSMIVSRDVDAARSIGKQEFTRKDEDLLELE</sequence>
<dbReference type="OMA" id="HGADTIK"/>
<feature type="non-terminal residue" evidence="2">
    <location>
        <position position="458"/>
    </location>
</feature>
<keyword evidence="3" id="KW-1185">Reference proteome</keyword>
<protein>
    <submittedName>
        <fullName evidence="2">Uncharacterized protein</fullName>
    </submittedName>
</protein>
<dbReference type="RefSeq" id="XP_009523201.1">
    <property type="nucleotide sequence ID" value="XM_009524906.1"/>
</dbReference>
<proteinExistence type="predicted"/>
<accession>G4Z917</accession>
<feature type="region of interest" description="Disordered" evidence="1">
    <location>
        <begin position="169"/>
        <end position="199"/>
    </location>
</feature>
<gene>
    <name evidence="2" type="ORF">PHYSODRAFT_419527</name>
</gene>
<dbReference type="InParanoid" id="G4Z917"/>
<dbReference type="GeneID" id="20652077"/>
<dbReference type="KEGG" id="psoj:PHYSODRAFT_419527"/>
<feature type="non-terminal residue" evidence="2">
    <location>
        <position position="1"/>
    </location>
</feature>
<organism evidence="2 3">
    <name type="scientific">Phytophthora sojae (strain P6497)</name>
    <name type="common">Soybean stem and root rot agent</name>
    <name type="synonym">Phytophthora megasperma f. sp. glycines</name>
    <dbReference type="NCBI Taxonomy" id="1094619"/>
    <lineage>
        <taxon>Eukaryota</taxon>
        <taxon>Sar</taxon>
        <taxon>Stramenopiles</taxon>
        <taxon>Oomycota</taxon>
        <taxon>Peronosporomycetes</taxon>
        <taxon>Peronosporales</taxon>
        <taxon>Peronosporaceae</taxon>
        <taxon>Phytophthora</taxon>
    </lineage>
</organism>
<evidence type="ECO:0000313" key="2">
    <source>
        <dbReference type="EMBL" id="EGZ20484.1"/>
    </source>
</evidence>